<organism evidence="2 3">
    <name type="scientific">Gilliamella apicola</name>
    <dbReference type="NCBI Taxonomy" id="1196095"/>
    <lineage>
        <taxon>Bacteria</taxon>
        <taxon>Pseudomonadati</taxon>
        <taxon>Pseudomonadota</taxon>
        <taxon>Gammaproteobacteria</taxon>
        <taxon>Orbales</taxon>
        <taxon>Orbaceae</taxon>
        <taxon>Gilliamella</taxon>
    </lineage>
</organism>
<proteinExistence type="predicted"/>
<keyword evidence="1" id="KW-0472">Membrane</keyword>
<dbReference type="AlphaFoldDB" id="A0A556SB07"/>
<keyword evidence="1" id="KW-1133">Transmembrane helix</keyword>
<reference evidence="2 3" key="1">
    <citation type="submission" date="2019-07" db="EMBL/GenBank/DDBJ databases">
        <title>Gilliamella genomes.</title>
        <authorList>
            <person name="Zheng H."/>
        </authorList>
    </citation>
    <scope>NUCLEOTIDE SEQUENCE [LARGE SCALE GENOMIC DNA]</scope>
    <source>
        <strain evidence="2 3">W8127</strain>
    </source>
</reference>
<dbReference type="RefSeq" id="WP_144092219.1">
    <property type="nucleotide sequence ID" value="NZ_VMHM01000011.1"/>
</dbReference>
<name>A0A556SB07_9GAMM</name>
<dbReference type="EMBL" id="VMHM01000011">
    <property type="protein sequence ID" value="TSJ98304.1"/>
    <property type="molecule type" value="Genomic_DNA"/>
</dbReference>
<gene>
    <name evidence="2" type="ORF">FPQ15_08975</name>
</gene>
<protein>
    <submittedName>
        <fullName evidence="2">Uncharacterized protein</fullName>
    </submittedName>
</protein>
<sequence>MEQRINNVFDGQVANNIYNICIELKNNQLDVNQLSFNELLDAVWSFKAENRIIIRRKYLNVPSVSIVLLSLFLFLVALLNVKSILTNGISNSFFSSNTLFVIVFISIISLSILSMLLYSQTKYLNPILVENNTVIYELELEIQKRKLRNENENNK</sequence>
<evidence type="ECO:0000313" key="2">
    <source>
        <dbReference type="EMBL" id="TSJ98304.1"/>
    </source>
</evidence>
<evidence type="ECO:0000256" key="1">
    <source>
        <dbReference type="SAM" id="Phobius"/>
    </source>
</evidence>
<keyword evidence="1" id="KW-0812">Transmembrane</keyword>
<feature type="transmembrane region" description="Helical" evidence="1">
    <location>
        <begin position="58"/>
        <end position="79"/>
    </location>
</feature>
<comment type="caution">
    <text evidence="2">The sequence shown here is derived from an EMBL/GenBank/DDBJ whole genome shotgun (WGS) entry which is preliminary data.</text>
</comment>
<accession>A0A556SB07</accession>
<feature type="transmembrane region" description="Helical" evidence="1">
    <location>
        <begin position="99"/>
        <end position="118"/>
    </location>
</feature>
<dbReference type="Proteomes" id="UP000319483">
    <property type="component" value="Unassembled WGS sequence"/>
</dbReference>
<evidence type="ECO:0000313" key="3">
    <source>
        <dbReference type="Proteomes" id="UP000319483"/>
    </source>
</evidence>